<protein>
    <recommendedName>
        <fullName evidence="4">Fungal N-terminal domain-containing protein</fullName>
    </recommendedName>
</protein>
<proteinExistence type="predicted"/>
<evidence type="ECO:0000313" key="3">
    <source>
        <dbReference type="Proteomes" id="UP001056384"/>
    </source>
</evidence>
<name>A0A9Q9ARX2_9PEZI</name>
<accession>A0A9Q9ARX2</accession>
<evidence type="ECO:0008006" key="4">
    <source>
        <dbReference type="Google" id="ProtNLM"/>
    </source>
</evidence>
<dbReference type="PANTHER" id="PTHR38886">
    <property type="entry name" value="SESA DOMAIN-CONTAINING PROTEIN"/>
    <property type="match status" value="1"/>
</dbReference>
<dbReference type="PANTHER" id="PTHR38886:SF1">
    <property type="entry name" value="NACHT-NTPASE AND P-LOOP NTPASES N-TERMINAL DOMAIN-CONTAINING PROTEIN"/>
    <property type="match status" value="1"/>
</dbReference>
<dbReference type="AlphaFoldDB" id="A0A9Q9ARX2"/>
<organism evidence="2 3">
    <name type="scientific">Septoria linicola</name>
    <dbReference type="NCBI Taxonomy" id="215465"/>
    <lineage>
        <taxon>Eukaryota</taxon>
        <taxon>Fungi</taxon>
        <taxon>Dikarya</taxon>
        <taxon>Ascomycota</taxon>
        <taxon>Pezizomycotina</taxon>
        <taxon>Dothideomycetes</taxon>
        <taxon>Dothideomycetidae</taxon>
        <taxon>Mycosphaerellales</taxon>
        <taxon>Mycosphaerellaceae</taxon>
        <taxon>Septoria</taxon>
    </lineage>
</organism>
<feature type="region of interest" description="Disordered" evidence="1">
    <location>
        <begin position="302"/>
        <end position="419"/>
    </location>
</feature>
<feature type="compositionally biased region" description="Pro residues" evidence="1">
    <location>
        <begin position="385"/>
        <end position="395"/>
    </location>
</feature>
<feature type="compositionally biased region" description="Basic and acidic residues" evidence="1">
    <location>
        <begin position="212"/>
        <end position="221"/>
    </location>
</feature>
<dbReference type="EMBL" id="CP099420">
    <property type="protein sequence ID" value="USW51430.1"/>
    <property type="molecule type" value="Genomic_DNA"/>
</dbReference>
<evidence type="ECO:0000256" key="1">
    <source>
        <dbReference type="SAM" id="MobiDB-lite"/>
    </source>
</evidence>
<reference evidence="2" key="1">
    <citation type="submission" date="2022-06" db="EMBL/GenBank/DDBJ databases">
        <title>Complete genome sequences of two strains of the flax pathogen Septoria linicola.</title>
        <authorList>
            <person name="Lapalu N."/>
            <person name="Simon A."/>
            <person name="Demenou B."/>
            <person name="Paumier D."/>
            <person name="Guillot M.-P."/>
            <person name="Gout L."/>
            <person name="Valade R."/>
        </authorList>
    </citation>
    <scope>NUCLEOTIDE SEQUENCE</scope>
    <source>
        <strain evidence="2">SE15195</strain>
    </source>
</reference>
<evidence type="ECO:0000313" key="2">
    <source>
        <dbReference type="EMBL" id="USW51430.1"/>
    </source>
</evidence>
<feature type="compositionally biased region" description="Low complexity" evidence="1">
    <location>
        <begin position="222"/>
        <end position="236"/>
    </location>
</feature>
<dbReference type="Proteomes" id="UP001056384">
    <property type="component" value="Chromosome 3"/>
</dbReference>
<sequence>MAFQPLSVGDILMLSQTAWKIGRAFNNGKNNAPAEFAEVERESNSLSESLKLVAETLHEDNSILSLADIKTKEAVNTILESAHKTLEDLESFVDRYQVIKKMDTGHGGFVVERSWSSVVLANYRTFKWTTEGGDIQALRNMLQMHVDCINLTMQALQSRSLARLEKTVVPMAENVASIHDSLTGDLGPKINDVHEVIMAIVSSTPSLEARSRKIESGHIRDSASTSSSSVSDRPLSCAEGRLLEAPQPTAKHDRTSLGQNRKMGKAPVRSSATARLASNEEFLDFGEEHQARTVEWDCVAGSPEKERGNISDSKALCASPRDSAYAGEESSRRASWRRESATLPALFKTVGDDHSASVGSSPDLEDEIEDFAPPLPLKSTRRRPPPPPPVRTPPEPRMHSQLLPPPAMDAYEGPHPVATPSTILSALQRTRSDVDERTQLARFAVKIPHRQTIQLEAHGKNDGQKFEKQLLRNAAILCDVRGRLVEFAHINAEITDERYKIEMKEACKECRICVIRKRENREHGGTRVVTSVWSLADDHESRLQQKLSEFQETVPYCSCFEPEKVSLQATDEAEISLKFHTEEWGAMLKDEKKTNWVNYYFATEADAVSFQSAVFGRTLLGSFRTTKTTVIHEGLKGAFAFEEQFANIEMLRLWEEDGVETPGAAGGVMALMHISSNFGEGWARWWINNSRQHVRIKEDGSKHARVKGIDVTVVRPGATARQAQRARSASLGIAAPHSKAAEKDAVLKRVNGVKIEFKEQQERIRFVKAAKEAQGRSMPLPECKFALEGRPQGNI</sequence>
<feature type="compositionally biased region" description="Basic and acidic residues" evidence="1">
    <location>
        <begin position="329"/>
        <end position="340"/>
    </location>
</feature>
<feature type="region of interest" description="Disordered" evidence="1">
    <location>
        <begin position="212"/>
        <end position="274"/>
    </location>
</feature>
<gene>
    <name evidence="2" type="ORF">Slin15195_G047490</name>
</gene>
<keyword evidence="3" id="KW-1185">Reference proteome</keyword>
<dbReference type="OrthoDB" id="5404564at2759"/>